<sequence>MWCRLSFCELQPFASLSKPSNPVPELWIVATTRAAPRPVRARAARVPAAHAQDVVVGEWRAASWTTRQTAAMSHVCRLLSSTAGRAAPRRRLRRTKEGQRRPHSLIRRAASDATCDLPPEIRLARRRITANAAPVITWFISNGQRYQACTVEIHTAGAVPSQTPAMGPPAVIAQSLPDDAMLVVLRAVRRKFAASIVPSAPPTTETTEVVVSSLLSFSALFSAEGSVQEQQRQRGAPHFSIFDLSTVG</sequence>
<keyword evidence="2" id="KW-1185">Reference proteome</keyword>
<organism evidence="1 2">
    <name type="scientific">Clohesyomyces aquaticus</name>
    <dbReference type="NCBI Taxonomy" id="1231657"/>
    <lineage>
        <taxon>Eukaryota</taxon>
        <taxon>Fungi</taxon>
        <taxon>Dikarya</taxon>
        <taxon>Ascomycota</taxon>
        <taxon>Pezizomycotina</taxon>
        <taxon>Dothideomycetes</taxon>
        <taxon>Pleosporomycetidae</taxon>
        <taxon>Pleosporales</taxon>
        <taxon>Lindgomycetaceae</taxon>
        <taxon>Clohesyomyces</taxon>
    </lineage>
</organism>
<proteinExistence type="predicted"/>
<protein>
    <submittedName>
        <fullName evidence="1">Uncharacterized protein</fullName>
    </submittedName>
</protein>
<gene>
    <name evidence="1" type="ORF">BCR34DRAFT_314473</name>
</gene>
<dbReference type="Proteomes" id="UP000193144">
    <property type="component" value="Unassembled WGS sequence"/>
</dbReference>
<evidence type="ECO:0000313" key="1">
    <source>
        <dbReference type="EMBL" id="ORY11807.1"/>
    </source>
</evidence>
<reference evidence="1 2" key="1">
    <citation type="submission" date="2016-07" db="EMBL/GenBank/DDBJ databases">
        <title>Pervasive Adenine N6-methylation of Active Genes in Fungi.</title>
        <authorList>
            <consortium name="DOE Joint Genome Institute"/>
            <person name="Mondo S.J."/>
            <person name="Dannebaum R.O."/>
            <person name="Kuo R.C."/>
            <person name="Labutti K."/>
            <person name="Haridas S."/>
            <person name="Kuo A."/>
            <person name="Salamov A."/>
            <person name="Ahrendt S.R."/>
            <person name="Lipzen A."/>
            <person name="Sullivan W."/>
            <person name="Andreopoulos W.B."/>
            <person name="Clum A."/>
            <person name="Lindquist E."/>
            <person name="Daum C."/>
            <person name="Ramamoorthy G.K."/>
            <person name="Gryganskyi A."/>
            <person name="Culley D."/>
            <person name="Magnuson J.K."/>
            <person name="James T.Y."/>
            <person name="O'Malley M.A."/>
            <person name="Stajich J.E."/>
            <person name="Spatafora J.W."/>
            <person name="Visel A."/>
            <person name="Grigoriev I.V."/>
        </authorList>
    </citation>
    <scope>NUCLEOTIDE SEQUENCE [LARGE SCALE GENOMIC DNA]</scope>
    <source>
        <strain evidence="1 2">CBS 115471</strain>
    </source>
</reference>
<name>A0A1Y1ZP78_9PLEO</name>
<accession>A0A1Y1ZP78</accession>
<dbReference type="EMBL" id="MCFA01000057">
    <property type="protein sequence ID" value="ORY11807.1"/>
    <property type="molecule type" value="Genomic_DNA"/>
</dbReference>
<comment type="caution">
    <text evidence="1">The sequence shown here is derived from an EMBL/GenBank/DDBJ whole genome shotgun (WGS) entry which is preliminary data.</text>
</comment>
<dbReference type="AlphaFoldDB" id="A0A1Y1ZP78"/>
<evidence type="ECO:0000313" key="2">
    <source>
        <dbReference type="Proteomes" id="UP000193144"/>
    </source>
</evidence>